<dbReference type="EMBL" id="JAJJMA010246033">
    <property type="protein sequence ID" value="MCL7043383.1"/>
    <property type="molecule type" value="Genomic_DNA"/>
</dbReference>
<dbReference type="PANTHER" id="PTHR36000:SF3">
    <property type="entry name" value="EMBRYO DEFECTIVE 1273"/>
    <property type="match status" value="1"/>
</dbReference>
<evidence type="ECO:0000313" key="2">
    <source>
        <dbReference type="EMBL" id="MCL7043383.1"/>
    </source>
</evidence>
<proteinExistence type="predicted"/>
<feature type="transmembrane region" description="Helical" evidence="1">
    <location>
        <begin position="167"/>
        <end position="186"/>
    </location>
</feature>
<dbReference type="AlphaFoldDB" id="A0AA41VLE1"/>
<organism evidence="2 3">
    <name type="scientific">Papaver nudicaule</name>
    <name type="common">Iceland poppy</name>
    <dbReference type="NCBI Taxonomy" id="74823"/>
    <lineage>
        <taxon>Eukaryota</taxon>
        <taxon>Viridiplantae</taxon>
        <taxon>Streptophyta</taxon>
        <taxon>Embryophyta</taxon>
        <taxon>Tracheophyta</taxon>
        <taxon>Spermatophyta</taxon>
        <taxon>Magnoliopsida</taxon>
        <taxon>Ranunculales</taxon>
        <taxon>Papaveraceae</taxon>
        <taxon>Papaveroideae</taxon>
        <taxon>Papaver</taxon>
    </lineage>
</organism>
<reference evidence="2" key="1">
    <citation type="submission" date="2022-03" db="EMBL/GenBank/DDBJ databases">
        <title>A functionally conserved STORR gene fusion in Papaver species that diverged 16.8 million years ago.</title>
        <authorList>
            <person name="Catania T."/>
        </authorList>
    </citation>
    <scope>NUCLEOTIDE SEQUENCE</scope>
    <source>
        <strain evidence="2">S-191538</strain>
    </source>
</reference>
<keyword evidence="1" id="KW-0472">Membrane</keyword>
<accession>A0AA41VLE1</accession>
<evidence type="ECO:0008006" key="4">
    <source>
        <dbReference type="Google" id="ProtNLM"/>
    </source>
</evidence>
<name>A0AA41VLE1_PAPNU</name>
<sequence>MALTASTVAPFGFQIRLLESQIFPVHSGSCLLLPPNKHRQAIVKCSAKVTGFGQFGDPSKLKMQVGDFGKKLWQTFPEPVKEFPWKKAEDIVLQRLLFLGKEALKWSLITLFAFSSVSDISLSISKNKELVIPLGLFIGCVAADIFKETSKELFPSACAKEGGLKRNLVAIGAFFVFVKLIAAYLALGGRVLLSHVGNGGLLQVLWLWRKLQEEKDSNAPSLVENSEK</sequence>
<keyword evidence="1" id="KW-1133">Transmembrane helix</keyword>
<protein>
    <recommendedName>
        <fullName evidence="4">Embryo defective 1273</fullName>
    </recommendedName>
</protein>
<keyword evidence="1" id="KW-0812">Transmembrane</keyword>
<dbReference type="PANTHER" id="PTHR36000">
    <property type="entry name" value="DEFECTIVE 1273 PROTEIN, PUTATIVE-RELATED"/>
    <property type="match status" value="1"/>
</dbReference>
<keyword evidence="3" id="KW-1185">Reference proteome</keyword>
<evidence type="ECO:0000256" key="1">
    <source>
        <dbReference type="SAM" id="Phobius"/>
    </source>
</evidence>
<gene>
    <name evidence="2" type="ORF">MKW94_025896</name>
</gene>
<comment type="caution">
    <text evidence="2">The sequence shown here is derived from an EMBL/GenBank/DDBJ whole genome shotgun (WGS) entry which is preliminary data.</text>
</comment>
<evidence type="ECO:0000313" key="3">
    <source>
        <dbReference type="Proteomes" id="UP001177140"/>
    </source>
</evidence>
<dbReference type="Proteomes" id="UP001177140">
    <property type="component" value="Unassembled WGS sequence"/>
</dbReference>